<dbReference type="EMBL" id="QTTQ01000009">
    <property type="protein sequence ID" value="REE83579.1"/>
    <property type="molecule type" value="Genomic_DNA"/>
</dbReference>
<evidence type="ECO:0000313" key="9">
    <source>
        <dbReference type="EMBL" id="REE83579.1"/>
    </source>
</evidence>
<evidence type="ECO:0000256" key="4">
    <source>
        <dbReference type="ARBA" id="ARBA00022679"/>
    </source>
</evidence>
<keyword evidence="4" id="KW-0808">Transferase</keyword>
<dbReference type="PANTHER" id="PTHR45453">
    <property type="entry name" value="PHOSPHATE REGULON SENSOR PROTEIN PHOR"/>
    <property type="match status" value="1"/>
</dbReference>
<keyword evidence="6" id="KW-0902">Two-component regulatory system</keyword>
<dbReference type="Gene3D" id="1.10.287.130">
    <property type="match status" value="1"/>
</dbReference>
<accession>A0A3D9RUD4</accession>
<dbReference type="GO" id="GO:0016036">
    <property type="term" value="P:cellular response to phosphate starvation"/>
    <property type="evidence" value="ECO:0007669"/>
    <property type="project" value="TreeGrafter"/>
</dbReference>
<gene>
    <name evidence="9" type="ORF">BX611_0871</name>
</gene>
<evidence type="ECO:0000256" key="1">
    <source>
        <dbReference type="ARBA" id="ARBA00000085"/>
    </source>
</evidence>
<dbReference type="GO" id="GO:0005886">
    <property type="term" value="C:plasma membrane"/>
    <property type="evidence" value="ECO:0007669"/>
    <property type="project" value="TreeGrafter"/>
</dbReference>
<evidence type="ECO:0000256" key="3">
    <source>
        <dbReference type="ARBA" id="ARBA00022553"/>
    </source>
</evidence>
<dbReference type="OrthoDB" id="9813151at2"/>
<reference evidence="9 10" key="1">
    <citation type="submission" date="2018-08" db="EMBL/GenBank/DDBJ databases">
        <title>Genomic Encyclopedia of Type Strains, Phase III (KMG-III): the genomes of soil and plant-associated and newly described type strains.</title>
        <authorList>
            <person name="Whitman W."/>
        </authorList>
    </citation>
    <scope>NUCLEOTIDE SEQUENCE [LARGE SCALE GENOMIC DNA]</scope>
    <source>
        <strain evidence="9 10">325-5</strain>
    </source>
</reference>
<keyword evidence="10" id="KW-1185">Reference proteome</keyword>
<dbReference type="AlphaFoldDB" id="A0A3D9RUD4"/>
<sequence>MKIKKTYSFAFWTSIFITLFITVSLYFSAYFYLNITLKTTFFLLFTGVIFVFTFFITQYRLEKFIYKRIKKIYDSVSVLDPSDFHKTAITSDIDALSREVQKFAEIKQKQITNLNMRESYRREFLGNVSHELKTPLFTVQGYLLTLADGAMNDKRIGKKYLKRANKGVERLIAIVKDLDLISKLESADLTLYKQPFNILELVQGVFDLLEMKAKKRGISLHFNKHYIYPIMVIGDVEKIEQVVTNLIVNSIKYGKKDGTTMVSFDKTDTKVLVKVIDNGEGIKKEYQARLFERFYRVDQSRSRDQGGSGLGLSIVKHIIEAHNEQIFVKSEFGKGSEFSFTLEKLKEI</sequence>
<dbReference type="FunFam" id="3.30.565.10:FF:000006">
    <property type="entry name" value="Sensor histidine kinase WalK"/>
    <property type="match status" value="1"/>
</dbReference>
<comment type="caution">
    <text evidence="9">The sequence shown here is derived from an EMBL/GenBank/DDBJ whole genome shotgun (WGS) entry which is preliminary data.</text>
</comment>
<keyword evidence="7" id="KW-0472">Membrane</keyword>
<feature type="transmembrane region" description="Helical" evidence="7">
    <location>
        <begin position="39"/>
        <end position="61"/>
    </location>
</feature>
<dbReference type="GO" id="GO:0000155">
    <property type="term" value="F:phosphorelay sensor kinase activity"/>
    <property type="evidence" value="ECO:0007669"/>
    <property type="project" value="InterPro"/>
</dbReference>
<dbReference type="EC" id="2.7.13.3" evidence="2"/>
<feature type="transmembrane region" description="Helical" evidence="7">
    <location>
        <begin position="9"/>
        <end position="33"/>
    </location>
</feature>
<dbReference type="RefSeq" id="WP_115878390.1">
    <property type="nucleotide sequence ID" value="NZ_QTTQ01000009.1"/>
</dbReference>
<dbReference type="CDD" id="cd00075">
    <property type="entry name" value="HATPase"/>
    <property type="match status" value="1"/>
</dbReference>
<evidence type="ECO:0000256" key="5">
    <source>
        <dbReference type="ARBA" id="ARBA00022777"/>
    </source>
</evidence>
<feature type="domain" description="Histidine kinase" evidence="8">
    <location>
        <begin position="127"/>
        <end position="346"/>
    </location>
</feature>
<dbReference type="Pfam" id="PF00512">
    <property type="entry name" value="HisKA"/>
    <property type="match status" value="1"/>
</dbReference>
<dbReference type="SUPFAM" id="SSF47384">
    <property type="entry name" value="Homodimeric domain of signal transducing histidine kinase"/>
    <property type="match status" value="1"/>
</dbReference>
<organism evidence="9 10">
    <name type="scientific">Lutibacter oceani</name>
    <dbReference type="NCBI Taxonomy" id="1853311"/>
    <lineage>
        <taxon>Bacteria</taxon>
        <taxon>Pseudomonadati</taxon>
        <taxon>Bacteroidota</taxon>
        <taxon>Flavobacteriia</taxon>
        <taxon>Flavobacteriales</taxon>
        <taxon>Flavobacteriaceae</taxon>
        <taxon>Lutibacter</taxon>
    </lineage>
</organism>
<dbReference type="Gene3D" id="3.30.565.10">
    <property type="entry name" value="Histidine kinase-like ATPase, C-terminal domain"/>
    <property type="match status" value="1"/>
</dbReference>
<keyword evidence="7" id="KW-1133">Transmembrane helix</keyword>
<proteinExistence type="predicted"/>
<dbReference type="InterPro" id="IPR036890">
    <property type="entry name" value="HATPase_C_sf"/>
</dbReference>
<dbReference type="Proteomes" id="UP000256429">
    <property type="component" value="Unassembled WGS sequence"/>
</dbReference>
<keyword evidence="5 9" id="KW-0418">Kinase</keyword>
<dbReference type="Pfam" id="PF02518">
    <property type="entry name" value="HATPase_c"/>
    <property type="match status" value="1"/>
</dbReference>
<dbReference type="CDD" id="cd00082">
    <property type="entry name" value="HisKA"/>
    <property type="match status" value="1"/>
</dbReference>
<dbReference type="PROSITE" id="PS50109">
    <property type="entry name" value="HIS_KIN"/>
    <property type="match status" value="1"/>
</dbReference>
<comment type="catalytic activity">
    <reaction evidence="1">
        <text>ATP + protein L-histidine = ADP + protein N-phospho-L-histidine.</text>
        <dbReference type="EC" id="2.7.13.3"/>
    </reaction>
</comment>
<evidence type="ECO:0000256" key="7">
    <source>
        <dbReference type="SAM" id="Phobius"/>
    </source>
</evidence>
<dbReference type="InterPro" id="IPR003661">
    <property type="entry name" value="HisK_dim/P_dom"/>
</dbReference>
<dbReference type="InterPro" id="IPR036097">
    <property type="entry name" value="HisK_dim/P_sf"/>
</dbReference>
<evidence type="ECO:0000259" key="8">
    <source>
        <dbReference type="PROSITE" id="PS50109"/>
    </source>
</evidence>
<dbReference type="SMART" id="SM00388">
    <property type="entry name" value="HisKA"/>
    <property type="match status" value="1"/>
</dbReference>
<protein>
    <recommendedName>
        <fullName evidence="2">histidine kinase</fullName>
        <ecNumber evidence="2">2.7.13.3</ecNumber>
    </recommendedName>
</protein>
<dbReference type="InterPro" id="IPR050351">
    <property type="entry name" value="BphY/WalK/GraS-like"/>
</dbReference>
<dbReference type="SMART" id="SM00387">
    <property type="entry name" value="HATPase_c"/>
    <property type="match status" value="1"/>
</dbReference>
<dbReference type="PANTHER" id="PTHR45453:SF1">
    <property type="entry name" value="PHOSPHATE REGULON SENSOR PROTEIN PHOR"/>
    <property type="match status" value="1"/>
</dbReference>
<dbReference type="SUPFAM" id="SSF55874">
    <property type="entry name" value="ATPase domain of HSP90 chaperone/DNA topoisomerase II/histidine kinase"/>
    <property type="match status" value="1"/>
</dbReference>
<keyword evidence="3" id="KW-0597">Phosphoprotein</keyword>
<evidence type="ECO:0000256" key="2">
    <source>
        <dbReference type="ARBA" id="ARBA00012438"/>
    </source>
</evidence>
<dbReference type="InterPro" id="IPR004358">
    <property type="entry name" value="Sig_transdc_His_kin-like_C"/>
</dbReference>
<keyword evidence="7" id="KW-0812">Transmembrane</keyword>
<evidence type="ECO:0000313" key="10">
    <source>
        <dbReference type="Proteomes" id="UP000256429"/>
    </source>
</evidence>
<evidence type="ECO:0000256" key="6">
    <source>
        <dbReference type="ARBA" id="ARBA00023012"/>
    </source>
</evidence>
<name>A0A3D9RUD4_9FLAO</name>
<dbReference type="GO" id="GO:0004721">
    <property type="term" value="F:phosphoprotein phosphatase activity"/>
    <property type="evidence" value="ECO:0007669"/>
    <property type="project" value="TreeGrafter"/>
</dbReference>
<dbReference type="InterPro" id="IPR005467">
    <property type="entry name" value="His_kinase_dom"/>
</dbReference>
<dbReference type="PRINTS" id="PR00344">
    <property type="entry name" value="BCTRLSENSOR"/>
</dbReference>
<dbReference type="InterPro" id="IPR003594">
    <property type="entry name" value="HATPase_dom"/>
</dbReference>